<reference evidence="5" key="1">
    <citation type="submission" date="2015-07" db="EMBL/GenBank/DDBJ databases">
        <title>Transcriptome Assembly of Anthurium amnicola.</title>
        <authorList>
            <person name="Suzuki J."/>
        </authorList>
    </citation>
    <scope>NUCLEOTIDE SEQUENCE</scope>
</reference>
<evidence type="ECO:0000256" key="3">
    <source>
        <dbReference type="SAM" id="MobiDB-lite"/>
    </source>
</evidence>
<dbReference type="InterPro" id="IPR048289">
    <property type="entry name" value="RRM2_NsCP33-like"/>
</dbReference>
<feature type="domain" description="RRM" evidence="4">
    <location>
        <begin position="31"/>
        <end position="109"/>
    </location>
</feature>
<dbReference type="InterPro" id="IPR035979">
    <property type="entry name" value="RBD_domain_sf"/>
</dbReference>
<dbReference type="PROSITE" id="PS50102">
    <property type="entry name" value="RRM"/>
    <property type="match status" value="1"/>
</dbReference>
<gene>
    <name evidence="5" type="primary">GRP2_22</name>
    <name evidence="5" type="ORF">g.38748</name>
</gene>
<evidence type="ECO:0000256" key="2">
    <source>
        <dbReference type="PROSITE-ProRule" id="PRU00176"/>
    </source>
</evidence>
<dbReference type="CDD" id="cd21608">
    <property type="entry name" value="RRM2_NsCP33_like"/>
    <property type="match status" value="1"/>
</dbReference>
<dbReference type="FunFam" id="3.30.70.330:FF:000631">
    <property type="entry name" value="Glycine-rich RNA-binding protein 3, mitochondrial"/>
    <property type="match status" value="1"/>
</dbReference>
<name>A0A1D1Z8H1_9ARAE</name>
<dbReference type="EMBL" id="GDJX01004748">
    <property type="protein sequence ID" value="JAT63188.1"/>
    <property type="molecule type" value="Transcribed_RNA"/>
</dbReference>
<sequence length="272" mass="27086">MAFTKKFGNLLKQAISSNQSIYQGIRCMSSSKLFVGGLSYNTDDQSLKEAFTSYGHVIDARIIVDRESGRSKGFGFVTFTSSDEASAAIGGMDGKDLHGRFVHVNYANDRARGGGGYVGAGGYGGGGGSWTGDYDCSGRGGYGTGGGSGGYGGGGASGGYGGNGYSTGGGGYGSYGSSSSVSNHGVAGGYGSGTFGGGVGFEGFASSGSGGNHGGGGAASYGSSIADLHGSSQASAGDSHDNRDFGNQQDDLLARNYGVDSIEPDDYVEKHS</sequence>
<dbReference type="PANTHER" id="PTHR48027">
    <property type="entry name" value="HETEROGENEOUS NUCLEAR RIBONUCLEOPROTEIN 87F-RELATED"/>
    <property type="match status" value="1"/>
</dbReference>
<protein>
    <submittedName>
        <fullName evidence="5">Glycine-rich RNA-binding protein 2, mitochondrial</fullName>
    </submittedName>
</protein>
<dbReference type="Pfam" id="PF00076">
    <property type="entry name" value="RRM_1"/>
    <property type="match status" value="1"/>
</dbReference>
<dbReference type="InterPro" id="IPR012677">
    <property type="entry name" value="Nucleotide-bd_a/b_plait_sf"/>
</dbReference>
<proteinExistence type="predicted"/>
<feature type="region of interest" description="Disordered" evidence="3">
    <location>
        <begin position="229"/>
        <end position="272"/>
    </location>
</feature>
<accession>A0A1D1Z8H1</accession>
<dbReference type="InterPro" id="IPR000504">
    <property type="entry name" value="RRM_dom"/>
</dbReference>
<evidence type="ECO:0000256" key="1">
    <source>
        <dbReference type="ARBA" id="ARBA00022884"/>
    </source>
</evidence>
<dbReference type="SMART" id="SM00360">
    <property type="entry name" value="RRM"/>
    <property type="match status" value="1"/>
</dbReference>
<dbReference type="InterPro" id="IPR052462">
    <property type="entry name" value="SLIRP/GR-RBP-like"/>
</dbReference>
<dbReference type="Gene3D" id="3.30.70.330">
    <property type="match status" value="1"/>
</dbReference>
<keyword evidence="1 2" id="KW-0694">RNA-binding</keyword>
<evidence type="ECO:0000259" key="4">
    <source>
        <dbReference type="PROSITE" id="PS50102"/>
    </source>
</evidence>
<dbReference type="SUPFAM" id="SSF54928">
    <property type="entry name" value="RNA-binding domain, RBD"/>
    <property type="match status" value="1"/>
</dbReference>
<evidence type="ECO:0000313" key="5">
    <source>
        <dbReference type="EMBL" id="JAT63188.1"/>
    </source>
</evidence>
<organism evidence="5">
    <name type="scientific">Anthurium amnicola</name>
    <dbReference type="NCBI Taxonomy" id="1678845"/>
    <lineage>
        <taxon>Eukaryota</taxon>
        <taxon>Viridiplantae</taxon>
        <taxon>Streptophyta</taxon>
        <taxon>Embryophyta</taxon>
        <taxon>Tracheophyta</taxon>
        <taxon>Spermatophyta</taxon>
        <taxon>Magnoliopsida</taxon>
        <taxon>Liliopsida</taxon>
        <taxon>Araceae</taxon>
        <taxon>Pothoideae</taxon>
        <taxon>Potheae</taxon>
        <taxon>Anthurium</taxon>
    </lineage>
</organism>
<dbReference type="GO" id="GO:0003723">
    <property type="term" value="F:RNA binding"/>
    <property type="evidence" value="ECO:0007669"/>
    <property type="project" value="UniProtKB-UniRule"/>
</dbReference>
<dbReference type="AlphaFoldDB" id="A0A1D1Z8H1"/>